<dbReference type="Gene3D" id="1.25.40.170">
    <property type="entry name" value="Smaug, PHAT domain"/>
    <property type="match status" value="1"/>
</dbReference>
<dbReference type="GO" id="GO:0003729">
    <property type="term" value="F:mRNA binding"/>
    <property type="evidence" value="ECO:0007669"/>
    <property type="project" value="TreeGrafter"/>
</dbReference>
<name>A0A368FYX9_ANCCA</name>
<dbReference type="GO" id="GO:0000289">
    <property type="term" value="P:nuclear-transcribed mRNA poly(A) tail shortening"/>
    <property type="evidence" value="ECO:0007669"/>
    <property type="project" value="TreeGrafter"/>
</dbReference>
<dbReference type="PANTHER" id="PTHR12515">
    <property type="entry name" value="STERILE ALPHA MOTIF DOMAIN CONTAINING PROTEIN 4-RELATED"/>
    <property type="match status" value="1"/>
</dbReference>
<proteinExistence type="predicted"/>
<dbReference type="AlphaFoldDB" id="A0A368FYX9"/>
<keyword evidence="2" id="KW-0963">Cytoplasm</keyword>
<evidence type="ECO:0000313" key="4">
    <source>
        <dbReference type="EMBL" id="RCN37406.1"/>
    </source>
</evidence>
<reference evidence="4 5" key="1">
    <citation type="submission" date="2014-10" db="EMBL/GenBank/DDBJ databases">
        <title>Draft genome of the hookworm Ancylostoma caninum.</title>
        <authorList>
            <person name="Mitreva M."/>
        </authorList>
    </citation>
    <scope>NUCLEOTIDE SEQUENCE [LARGE SCALE GENOMIC DNA]</scope>
    <source>
        <strain evidence="4 5">Baltimore</strain>
    </source>
</reference>
<evidence type="ECO:0000256" key="3">
    <source>
        <dbReference type="SAM" id="MobiDB-lite"/>
    </source>
</evidence>
<dbReference type="Proteomes" id="UP000252519">
    <property type="component" value="Unassembled WGS sequence"/>
</dbReference>
<evidence type="ECO:0000256" key="1">
    <source>
        <dbReference type="ARBA" id="ARBA00004496"/>
    </source>
</evidence>
<organism evidence="4 5">
    <name type="scientific">Ancylostoma caninum</name>
    <name type="common">Dog hookworm</name>
    <dbReference type="NCBI Taxonomy" id="29170"/>
    <lineage>
        <taxon>Eukaryota</taxon>
        <taxon>Metazoa</taxon>
        <taxon>Ecdysozoa</taxon>
        <taxon>Nematoda</taxon>
        <taxon>Chromadorea</taxon>
        <taxon>Rhabditida</taxon>
        <taxon>Rhabditina</taxon>
        <taxon>Rhabditomorpha</taxon>
        <taxon>Strongyloidea</taxon>
        <taxon>Ancylostomatidae</taxon>
        <taxon>Ancylostomatinae</taxon>
        <taxon>Ancylostoma</taxon>
    </lineage>
</organism>
<dbReference type="GO" id="GO:0030371">
    <property type="term" value="F:translation repressor activity"/>
    <property type="evidence" value="ECO:0007669"/>
    <property type="project" value="InterPro"/>
</dbReference>
<evidence type="ECO:0000256" key="2">
    <source>
        <dbReference type="ARBA" id="ARBA00022490"/>
    </source>
</evidence>
<feature type="region of interest" description="Disordered" evidence="3">
    <location>
        <begin position="302"/>
        <end position="324"/>
    </location>
</feature>
<feature type="compositionally biased region" description="Low complexity" evidence="3">
    <location>
        <begin position="310"/>
        <end position="321"/>
    </location>
</feature>
<comment type="caution">
    <text evidence="4">The sequence shown here is derived from an EMBL/GenBank/DDBJ whole genome shotgun (WGS) entry which is preliminary data.</text>
</comment>
<dbReference type="STRING" id="29170.A0A368FYX9"/>
<protein>
    <submittedName>
        <fullName evidence="4">Uncharacterized protein</fullName>
    </submittedName>
</protein>
<dbReference type="OrthoDB" id="2155283at2759"/>
<dbReference type="InterPro" id="IPR037093">
    <property type="entry name" value="PHAT_dom_sf"/>
</dbReference>
<comment type="subcellular location">
    <subcellularLocation>
        <location evidence="1">Cytoplasm</location>
    </subcellularLocation>
</comment>
<accession>A0A368FYX9</accession>
<evidence type="ECO:0000313" key="5">
    <source>
        <dbReference type="Proteomes" id="UP000252519"/>
    </source>
</evidence>
<keyword evidence="5" id="KW-1185">Reference proteome</keyword>
<dbReference type="Gene3D" id="1.10.150.50">
    <property type="entry name" value="Transcription Factor, Ets-1"/>
    <property type="match status" value="1"/>
</dbReference>
<dbReference type="PANTHER" id="PTHR12515:SF5">
    <property type="entry name" value="PROTEIN SMAUG"/>
    <property type="match status" value="1"/>
</dbReference>
<sequence>MMTLDEAELERRNVTKGARTKILQSIQKLYSRSADLRTMHERLSMSHPQRCLRCAIATLRQMIATPLIPYTPSPGESSDSVDGFVCISYISDQNVPGLIFNVLRDVQQAVFISGRQPLDLEYEYLLMLFTVFDRLCNNEAFTAAQKQRVHQWKRLARKAIRPADVRRQRIGLPHSGKCELCHYKDLSHRENGKVNSKQNSGSSERISYHHNQQPRLADILVNNPFLPPRDWSQVVRNPMITPGSMPQRVPDQFVRQWPSILPLDAGRQTNVHMRNRPRPVLTQSMSLWDSLSATCPIAEKGGDTTSGYCSSTSERSSGAGSPRACGVGQTLYDRVCREVAALQLSI</sequence>
<dbReference type="InterPro" id="IPR050897">
    <property type="entry name" value="SMAUG/VTS1_RNA-bind"/>
</dbReference>
<dbReference type="InterPro" id="IPR013761">
    <property type="entry name" value="SAM/pointed_sf"/>
</dbReference>
<dbReference type="GO" id="GO:0000932">
    <property type="term" value="C:P-body"/>
    <property type="evidence" value="ECO:0007669"/>
    <property type="project" value="TreeGrafter"/>
</dbReference>
<dbReference type="EMBL" id="JOJR01000471">
    <property type="protein sequence ID" value="RCN37406.1"/>
    <property type="molecule type" value="Genomic_DNA"/>
</dbReference>
<gene>
    <name evidence="4" type="ORF">ANCCAN_16697</name>
</gene>